<dbReference type="Gene3D" id="3.40.50.2000">
    <property type="entry name" value="Glycogen Phosphorylase B"/>
    <property type="match status" value="2"/>
</dbReference>
<proteinExistence type="predicted"/>
<protein>
    <submittedName>
        <fullName evidence="2">Glycosyltransferase</fullName>
        <ecNumber evidence="2">2.4.-.-</ecNumber>
    </submittedName>
</protein>
<feature type="domain" description="Glycosyltransferase subfamily 4-like N-terminal" evidence="1">
    <location>
        <begin position="20"/>
        <end position="137"/>
    </location>
</feature>
<dbReference type="Pfam" id="PF13439">
    <property type="entry name" value="Glyco_transf_4"/>
    <property type="match status" value="1"/>
</dbReference>
<name>A0ABD5ZRC6_9EURY</name>
<keyword evidence="2" id="KW-0328">Glycosyltransferase</keyword>
<keyword evidence="2" id="KW-0808">Transferase</keyword>
<dbReference type="Pfam" id="PF13692">
    <property type="entry name" value="Glyco_trans_1_4"/>
    <property type="match status" value="1"/>
</dbReference>
<organism evidence="2 3">
    <name type="scientific">Halosegnis marinus</name>
    <dbReference type="NCBI Taxonomy" id="3034023"/>
    <lineage>
        <taxon>Archaea</taxon>
        <taxon>Methanobacteriati</taxon>
        <taxon>Methanobacteriota</taxon>
        <taxon>Stenosarchaea group</taxon>
        <taxon>Halobacteria</taxon>
        <taxon>Halobacteriales</taxon>
        <taxon>Natronomonadaceae</taxon>
        <taxon>Halosegnis</taxon>
    </lineage>
</organism>
<dbReference type="GO" id="GO:0016757">
    <property type="term" value="F:glycosyltransferase activity"/>
    <property type="evidence" value="ECO:0007669"/>
    <property type="project" value="UniProtKB-KW"/>
</dbReference>
<evidence type="ECO:0000313" key="3">
    <source>
        <dbReference type="Proteomes" id="UP001596398"/>
    </source>
</evidence>
<dbReference type="InterPro" id="IPR028098">
    <property type="entry name" value="Glyco_trans_4-like_N"/>
</dbReference>
<dbReference type="SUPFAM" id="SSF53756">
    <property type="entry name" value="UDP-Glycosyltransferase/glycogen phosphorylase"/>
    <property type="match status" value="1"/>
</dbReference>
<comment type="caution">
    <text evidence="2">The sequence shown here is derived from an EMBL/GenBank/DDBJ whole genome shotgun (WGS) entry which is preliminary data.</text>
</comment>
<accession>A0ABD5ZRC6</accession>
<dbReference type="PANTHER" id="PTHR12526">
    <property type="entry name" value="GLYCOSYLTRANSFERASE"/>
    <property type="match status" value="1"/>
</dbReference>
<keyword evidence="3" id="KW-1185">Reference proteome</keyword>
<dbReference type="GeneID" id="79267825"/>
<dbReference type="PANTHER" id="PTHR12526:SF636">
    <property type="entry name" value="BLL3647 PROTEIN"/>
    <property type="match status" value="1"/>
</dbReference>
<evidence type="ECO:0000259" key="1">
    <source>
        <dbReference type="Pfam" id="PF13439"/>
    </source>
</evidence>
<dbReference type="EC" id="2.4.-.-" evidence="2"/>
<evidence type="ECO:0000313" key="2">
    <source>
        <dbReference type="EMBL" id="MFC7236119.1"/>
    </source>
</evidence>
<dbReference type="EMBL" id="JBHTAP010000001">
    <property type="protein sequence ID" value="MFC7236119.1"/>
    <property type="molecule type" value="Genomic_DNA"/>
</dbReference>
<gene>
    <name evidence="2" type="ORF">ACFQJ4_12405</name>
</gene>
<dbReference type="Proteomes" id="UP001596398">
    <property type="component" value="Unassembled WGS sequence"/>
</dbReference>
<sequence>MRVLNLVTNERARFYRQQVEALERRGVDCTTLAVPAAGDRDSRSVLDYAGFYLRAVRGAFGRFDVVHANYGLTGPPAVVQPEHPVVLSLWGTDLFGRYGAVSRCVARRSDAVIVMSGAMADALDTPCEVIPHGVDLSLFRPTDRDEAVATVGWDPDAVNVLFPYAKTHGVKDYPRAARLVDRANAGAERRIELHTVTGLPHDRVPTYMNAADALLLTSEHEGSPNVVKEAMGCRLPVVATDVGDVAERLAGVTPSTVSDDDADLVAALRDVAADPRRSDGREAVRDLSLERMAERIAAVYERVTG</sequence>
<reference evidence="2 3" key="1">
    <citation type="journal article" date="2019" name="Int. J. Syst. Evol. Microbiol.">
        <title>The Global Catalogue of Microorganisms (GCM) 10K type strain sequencing project: providing services to taxonomists for standard genome sequencing and annotation.</title>
        <authorList>
            <consortium name="The Broad Institute Genomics Platform"/>
            <consortium name="The Broad Institute Genome Sequencing Center for Infectious Disease"/>
            <person name="Wu L."/>
            <person name="Ma J."/>
        </authorList>
    </citation>
    <scope>NUCLEOTIDE SEQUENCE [LARGE SCALE GENOMIC DNA]</scope>
    <source>
        <strain evidence="2 3">DT85</strain>
    </source>
</reference>
<dbReference type="AlphaFoldDB" id="A0ABD5ZRC6"/>
<dbReference type="RefSeq" id="WP_276234270.1">
    <property type="nucleotide sequence ID" value="NZ_CP119802.1"/>
</dbReference>